<reference evidence="7" key="1">
    <citation type="submission" date="2019-12" db="EMBL/GenBank/DDBJ databases">
        <authorList>
            <person name="zhang j."/>
            <person name="sun C.M."/>
        </authorList>
    </citation>
    <scope>NUCLEOTIDE SEQUENCE</scope>
    <source>
        <strain evidence="7">NS-1</strain>
    </source>
</reference>
<dbReference type="EMBL" id="CP046640">
    <property type="protein sequence ID" value="QTL98469.1"/>
    <property type="molecule type" value="Genomic_DNA"/>
</dbReference>
<dbReference type="GO" id="GO:0005829">
    <property type="term" value="C:cytosol"/>
    <property type="evidence" value="ECO:0007669"/>
    <property type="project" value="UniProtKB-ARBA"/>
</dbReference>
<dbReference type="PANTHER" id="PTHR47683">
    <property type="entry name" value="PSEUDOURIDINE SYNTHASE FAMILY PROTEIN-RELATED"/>
    <property type="match status" value="1"/>
</dbReference>
<keyword evidence="2 4" id="KW-0694">RNA-binding</keyword>
<keyword evidence="8" id="KW-1185">Reference proteome</keyword>
<dbReference type="GO" id="GO:0003723">
    <property type="term" value="F:RNA binding"/>
    <property type="evidence" value="ECO:0007669"/>
    <property type="project" value="UniProtKB-KW"/>
</dbReference>
<dbReference type="InterPro" id="IPR000748">
    <property type="entry name" value="PsdUridine_synth_RsuA/RluB/E/F"/>
</dbReference>
<dbReference type="GO" id="GO:0000455">
    <property type="term" value="P:enzyme-directed rRNA pseudouridine synthesis"/>
    <property type="evidence" value="ECO:0007669"/>
    <property type="project" value="UniProtKB-ARBA"/>
</dbReference>
<dbReference type="CDD" id="cd00165">
    <property type="entry name" value="S4"/>
    <property type="match status" value="1"/>
</dbReference>
<dbReference type="InterPro" id="IPR036986">
    <property type="entry name" value="S4_RNA-bd_sf"/>
</dbReference>
<dbReference type="RefSeq" id="WP_230866889.1">
    <property type="nucleotide sequence ID" value="NZ_CP046640.1"/>
</dbReference>
<dbReference type="InterPro" id="IPR042092">
    <property type="entry name" value="PsdUridine_s_RsuA/RluB/E/F_cat"/>
</dbReference>
<dbReference type="AlphaFoldDB" id="A0A8A7KG29"/>
<dbReference type="InterPro" id="IPR020094">
    <property type="entry name" value="TruA/RsuA/RluB/E/F_N"/>
</dbReference>
<dbReference type="CDD" id="cd02870">
    <property type="entry name" value="PseudoU_synth_RsuA_like"/>
    <property type="match status" value="1"/>
</dbReference>
<dbReference type="Proteomes" id="UP000665020">
    <property type="component" value="Chromosome"/>
</dbReference>
<dbReference type="EC" id="5.4.99.-" evidence="5"/>
<evidence type="ECO:0000256" key="2">
    <source>
        <dbReference type="ARBA" id="ARBA00022884"/>
    </source>
</evidence>
<evidence type="ECO:0000313" key="7">
    <source>
        <dbReference type="EMBL" id="QTL98469.1"/>
    </source>
</evidence>
<sequence length="234" mass="26351">MERLQKVMAHAGVASRRKSEDIIKQGRVKVNGSVVRELGVKVSTEDTIEVDGQKINREKKVYVLLNKPSGCITTVNDPRGRNTVLDYIQGIKERIYPVGRLDYDTSGLLLLSNDGDLTYKLTHPSHEIDKIYQVEIPGHPSPGFFKQLEKGVKLEDGLTAPASVQDVIKKGNSTTFILTIHEGRNRQVRRMCSQLDYQVIALKRIGFAFLNLDGVSEGSYRFLSNREVNRLKKI</sequence>
<dbReference type="FunFam" id="3.10.290.10:FF:000003">
    <property type="entry name" value="Pseudouridine synthase"/>
    <property type="match status" value="1"/>
</dbReference>
<dbReference type="SUPFAM" id="SSF55120">
    <property type="entry name" value="Pseudouridine synthase"/>
    <property type="match status" value="1"/>
</dbReference>
<dbReference type="Pfam" id="PF00849">
    <property type="entry name" value="PseudoU_synth_2"/>
    <property type="match status" value="1"/>
</dbReference>
<dbReference type="Gene3D" id="3.30.70.1560">
    <property type="entry name" value="Alpha-L RNA-binding motif"/>
    <property type="match status" value="1"/>
</dbReference>
<dbReference type="PANTHER" id="PTHR47683:SF2">
    <property type="entry name" value="RNA-BINDING S4 DOMAIN-CONTAINING PROTEIN"/>
    <property type="match status" value="1"/>
</dbReference>
<keyword evidence="3 5" id="KW-0413">Isomerase</keyword>
<evidence type="ECO:0000256" key="1">
    <source>
        <dbReference type="ARBA" id="ARBA00008348"/>
    </source>
</evidence>
<dbReference type="InterPro" id="IPR050343">
    <property type="entry name" value="RsuA_PseudoU_synthase"/>
</dbReference>
<dbReference type="InterPro" id="IPR020103">
    <property type="entry name" value="PsdUridine_synth_cat_dom_sf"/>
</dbReference>
<dbReference type="SUPFAM" id="SSF55174">
    <property type="entry name" value="Alpha-L RNA-binding motif"/>
    <property type="match status" value="1"/>
</dbReference>
<dbReference type="PROSITE" id="PS50889">
    <property type="entry name" value="S4"/>
    <property type="match status" value="1"/>
</dbReference>
<gene>
    <name evidence="7" type="ORF">GM661_11065</name>
</gene>
<evidence type="ECO:0000259" key="6">
    <source>
        <dbReference type="SMART" id="SM00363"/>
    </source>
</evidence>
<dbReference type="InterPro" id="IPR018496">
    <property type="entry name" value="PsdUridine_synth_RsuA/RluB_CS"/>
</dbReference>
<dbReference type="GO" id="GO:0120159">
    <property type="term" value="F:rRNA pseudouridine synthase activity"/>
    <property type="evidence" value="ECO:0007669"/>
    <property type="project" value="UniProtKB-ARBA"/>
</dbReference>
<dbReference type="Gene3D" id="3.10.290.10">
    <property type="entry name" value="RNA-binding S4 domain"/>
    <property type="match status" value="1"/>
</dbReference>
<dbReference type="NCBIfam" id="TIGR00093">
    <property type="entry name" value="pseudouridine synthase"/>
    <property type="match status" value="1"/>
</dbReference>
<protein>
    <recommendedName>
        <fullName evidence="5">Pseudouridine synthase</fullName>
        <ecNumber evidence="5">5.4.99.-</ecNumber>
    </recommendedName>
</protein>
<dbReference type="KEGG" id="ifn:GM661_11065"/>
<evidence type="ECO:0000313" key="8">
    <source>
        <dbReference type="Proteomes" id="UP000665020"/>
    </source>
</evidence>
<dbReference type="SMART" id="SM00363">
    <property type="entry name" value="S4"/>
    <property type="match status" value="1"/>
</dbReference>
<organism evidence="7 8">
    <name type="scientific">Iocasia fonsfrigidae</name>
    <dbReference type="NCBI Taxonomy" id="2682810"/>
    <lineage>
        <taxon>Bacteria</taxon>
        <taxon>Bacillati</taxon>
        <taxon>Bacillota</taxon>
        <taxon>Clostridia</taxon>
        <taxon>Halanaerobiales</taxon>
        <taxon>Halanaerobiaceae</taxon>
        <taxon>Iocasia</taxon>
    </lineage>
</organism>
<dbReference type="FunFam" id="3.30.70.1560:FF:000001">
    <property type="entry name" value="Pseudouridine synthase"/>
    <property type="match status" value="1"/>
</dbReference>
<evidence type="ECO:0000256" key="5">
    <source>
        <dbReference type="RuleBase" id="RU003887"/>
    </source>
</evidence>
<dbReference type="Gene3D" id="3.30.70.580">
    <property type="entry name" value="Pseudouridine synthase I, catalytic domain, N-terminal subdomain"/>
    <property type="match status" value="1"/>
</dbReference>
<dbReference type="InterPro" id="IPR006145">
    <property type="entry name" value="PsdUridine_synth_RsuA/RluA"/>
</dbReference>
<evidence type="ECO:0000256" key="3">
    <source>
        <dbReference type="ARBA" id="ARBA00023235"/>
    </source>
</evidence>
<accession>A0A8A7KG29</accession>
<dbReference type="InterPro" id="IPR002942">
    <property type="entry name" value="S4_RNA-bd"/>
</dbReference>
<comment type="similarity">
    <text evidence="1 5">Belongs to the pseudouridine synthase RsuA family.</text>
</comment>
<feature type="domain" description="RNA-binding S4" evidence="6">
    <location>
        <begin position="2"/>
        <end position="64"/>
    </location>
</feature>
<dbReference type="Pfam" id="PF01479">
    <property type="entry name" value="S4"/>
    <property type="match status" value="1"/>
</dbReference>
<evidence type="ECO:0000256" key="4">
    <source>
        <dbReference type="PROSITE-ProRule" id="PRU00182"/>
    </source>
</evidence>
<name>A0A8A7KG29_9FIRM</name>
<dbReference type="PROSITE" id="PS01149">
    <property type="entry name" value="PSI_RSU"/>
    <property type="match status" value="1"/>
</dbReference>
<proteinExistence type="inferred from homology"/>